<dbReference type="KEGG" id="tot:TOT_030000459"/>
<dbReference type="VEuPathDB" id="PiroplasmaDB:TOT_030000459"/>
<dbReference type="GeneID" id="20715637"/>
<protein>
    <submittedName>
        <fullName evidence="1">Uncharacterized protein</fullName>
    </submittedName>
</protein>
<dbReference type="AlphaFoldDB" id="J4C3X5"/>
<gene>
    <name evidence="1" type="ORF">TOT_030000459</name>
</gene>
<evidence type="ECO:0000313" key="2">
    <source>
        <dbReference type="Proteomes" id="UP000003786"/>
    </source>
</evidence>
<name>J4C3X5_THEOR</name>
<reference evidence="1 2" key="1">
    <citation type="journal article" date="2012" name="MBio">
        <title>Comparative genome analysis of three eukaryotic parasites with differing abilities to transform leukocytes reveals key mediators of Theileria-induced leukocyte transformation.</title>
        <authorList>
            <person name="Hayashida K."/>
            <person name="Hara Y."/>
            <person name="Abe T."/>
            <person name="Yamasaki C."/>
            <person name="Toyoda A."/>
            <person name="Kosuge T."/>
            <person name="Suzuki Y."/>
            <person name="Sato Y."/>
            <person name="Kawashima S."/>
            <person name="Katayama T."/>
            <person name="Wakaguri H."/>
            <person name="Inoue N."/>
            <person name="Homma K."/>
            <person name="Tada-Umezaki M."/>
            <person name="Yagi Y."/>
            <person name="Fujii Y."/>
            <person name="Habara T."/>
            <person name="Kanehisa M."/>
            <person name="Watanabe H."/>
            <person name="Ito K."/>
            <person name="Gojobori T."/>
            <person name="Sugawara H."/>
            <person name="Imanishi T."/>
            <person name="Weir W."/>
            <person name="Gardner M."/>
            <person name="Pain A."/>
            <person name="Shiels B."/>
            <person name="Hattori M."/>
            <person name="Nene V."/>
            <person name="Sugimoto C."/>
        </authorList>
    </citation>
    <scope>NUCLEOTIDE SEQUENCE [LARGE SCALE GENOMIC DNA]</scope>
    <source>
        <strain evidence="1 2">Shintoku</strain>
    </source>
</reference>
<evidence type="ECO:0000313" key="1">
    <source>
        <dbReference type="EMBL" id="BAM41196.1"/>
    </source>
</evidence>
<accession>J4C3X5</accession>
<sequence length="67" mass="7710">MPTKTHVYENSLVYVSAPVRALKNTRLCTKNYAQTALRAQIRKFIKESDNENVSVEAIMENKYICSE</sequence>
<dbReference type="EMBL" id="AP011948">
    <property type="protein sequence ID" value="BAM41196.1"/>
    <property type="molecule type" value="Genomic_DNA"/>
</dbReference>
<proteinExistence type="predicted"/>
<keyword evidence="2" id="KW-1185">Reference proteome</keyword>
<dbReference type="Proteomes" id="UP000003786">
    <property type="component" value="Chromosome 3"/>
</dbReference>
<dbReference type="RefSeq" id="XP_009691497.1">
    <property type="nucleotide sequence ID" value="XM_009693202.1"/>
</dbReference>
<organism evidence="1 2">
    <name type="scientific">Theileria orientalis strain Shintoku</name>
    <dbReference type="NCBI Taxonomy" id="869250"/>
    <lineage>
        <taxon>Eukaryota</taxon>
        <taxon>Sar</taxon>
        <taxon>Alveolata</taxon>
        <taxon>Apicomplexa</taxon>
        <taxon>Aconoidasida</taxon>
        <taxon>Piroplasmida</taxon>
        <taxon>Theileriidae</taxon>
        <taxon>Theileria</taxon>
    </lineage>
</organism>